<dbReference type="GO" id="GO:0009055">
    <property type="term" value="F:electron transfer activity"/>
    <property type="evidence" value="ECO:0007669"/>
    <property type="project" value="TreeGrafter"/>
</dbReference>
<dbReference type="InterPro" id="IPR018298">
    <property type="entry name" value="Adrenodoxin_Fe-S_BS"/>
</dbReference>
<evidence type="ECO:0000256" key="1">
    <source>
        <dbReference type="ARBA" id="ARBA00010914"/>
    </source>
</evidence>
<organism evidence="8">
    <name type="scientific">marine metagenome</name>
    <dbReference type="NCBI Taxonomy" id="408172"/>
    <lineage>
        <taxon>unclassified sequences</taxon>
        <taxon>metagenomes</taxon>
        <taxon>ecological metagenomes</taxon>
    </lineage>
</organism>
<comment type="cofactor">
    <cofactor evidence="6">
        <name>[2Fe-2S] cluster</name>
        <dbReference type="ChEBI" id="CHEBI:190135"/>
    </cofactor>
</comment>
<comment type="similarity">
    <text evidence="1">Belongs to the adrenodoxin/putidaredoxin family.</text>
</comment>
<dbReference type="InterPro" id="IPR001041">
    <property type="entry name" value="2Fe-2S_ferredoxin-type"/>
</dbReference>
<protein>
    <recommendedName>
        <fullName evidence="7">2Fe-2S ferredoxin-type domain-containing protein</fullName>
    </recommendedName>
</protein>
<dbReference type="PRINTS" id="PR00355">
    <property type="entry name" value="ADRENODOXIN"/>
</dbReference>
<name>A0A381V775_9ZZZZ</name>
<dbReference type="Gene3D" id="3.10.20.30">
    <property type="match status" value="1"/>
</dbReference>
<evidence type="ECO:0000259" key="7">
    <source>
        <dbReference type="PROSITE" id="PS51085"/>
    </source>
</evidence>
<dbReference type="PANTHER" id="PTHR23426:SF65">
    <property type="entry name" value="FERREDOXIN-2, MITOCHONDRIAL"/>
    <property type="match status" value="1"/>
</dbReference>
<dbReference type="InterPro" id="IPR012675">
    <property type="entry name" value="Beta-grasp_dom_sf"/>
</dbReference>
<dbReference type="CDD" id="cd00207">
    <property type="entry name" value="fer2"/>
    <property type="match status" value="1"/>
</dbReference>
<dbReference type="GO" id="GO:0046872">
    <property type="term" value="F:metal ion binding"/>
    <property type="evidence" value="ECO:0007669"/>
    <property type="project" value="UniProtKB-KW"/>
</dbReference>
<dbReference type="Pfam" id="PF00111">
    <property type="entry name" value="Fer2"/>
    <property type="match status" value="1"/>
</dbReference>
<gene>
    <name evidence="8" type="ORF">METZ01_LOCUS89090</name>
</gene>
<keyword evidence="5" id="KW-0411">Iron-sulfur</keyword>
<proteinExistence type="inferred from homology"/>
<reference evidence="8" key="1">
    <citation type="submission" date="2018-05" db="EMBL/GenBank/DDBJ databases">
        <authorList>
            <person name="Lanie J.A."/>
            <person name="Ng W.-L."/>
            <person name="Kazmierczak K.M."/>
            <person name="Andrzejewski T.M."/>
            <person name="Davidsen T.M."/>
            <person name="Wayne K.J."/>
            <person name="Tettelin H."/>
            <person name="Glass J.I."/>
            <person name="Rusch D."/>
            <person name="Podicherti R."/>
            <person name="Tsui H.-C.T."/>
            <person name="Winkler M.E."/>
        </authorList>
    </citation>
    <scope>NUCLEOTIDE SEQUENCE</scope>
</reference>
<evidence type="ECO:0000256" key="6">
    <source>
        <dbReference type="ARBA" id="ARBA00034078"/>
    </source>
</evidence>
<dbReference type="AlphaFoldDB" id="A0A381V775"/>
<dbReference type="GO" id="GO:0140647">
    <property type="term" value="P:P450-containing electron transport chain"/>
    <property type="evidence" value="ECO:0007669"/>
    <property type="project" value="InterPro"/>
</dbReference>
<feature type="domain" description="2Fe-2S ferredoxin-type" evidence="7">
    <location>
        <begin position="2"/>
        <end position="105"/>
    </location>
</feature>
<evidence type="ECO:0000256" key="4">
    <source>
        <dbReference type="ARBA" id="ARBA00023004"/>
    </source>
</evidence>
<evidence type="ECO:0000256" key="2">
    <source>
        <dbReference type="ARBA" id="ARBA00022714"/>
    </source>
</evidence>
<dbReference type="InterPro" id="IPR001055">
    <property type="entry name" value="Adrenodoxin-like"/>
</dbReference>
<dbReference type="PROSITE" id="PS00814">
    <property type="entry name" value="ADX"/>
    <property type="match status" value="1"/>
</dbReference>
<dbReference type="PROSITE" id="PS51085">
    <property type="entry name" value="2FE2S_FER_2"/>
    <property type="match status" value="1"/>
</dbReference>
<dbReference type="SUPFAM" id="SSF54292">
    <property type="entry name" value="2Fe-2S ferredoxin-like"/>
    <property type="match status" value="1"/>
</dbReference>
<keyword evidence="3" id="KW-0479">Metal-binding</keyword>
<evidence type="ECO:0000313" key="8">
    <source>
        <dbReference type="EMBL" id="SVA36236.1"/>
    </source>
</evidence>
<accession>A0A381V775</accession>
<keyword evidence="4" id="KW-0408">Iron</keyword>
<evidence type="ECO:0000256" key="3">
    <source>
        <dbReference type="ARBA" id="ARBA00022723"/>
    </source>
</evidence>
<keyword evidence="2" id="KW-0001">2Fe-2S</keyword>
<dbReference type="GO" id="GO:0051537">
    <property type="term" value="F:2 iron, 2 sulfur cluster binding"/>
    <property type="evidence" value="ECO:0007669"/>
    <property type="project" value="UniProtKB-KW"/>
</dbReference>
<dbReference type="PANTHER" id="PTHR23426">
    <property type="entry name" value="FERREDOXIN/ADRENODOXIN"/>
    <property type="match status" value="1"/>
</dbReference>
<sequence>MVKVIFIEHDGNNHEVDAYVGESLMEAAVSNNVPGIDADCGGSCACATCHVFVNPEWITKVGERREMENSMLEFSDDQKATSRLACQIQISEEHEGLTVEIPEAQY</sequence>
<dbReference type="InterPro" id="IPR036010">
    <property type="entry name" value="2Fe-2S_ferredoxin-like_sf"/>
</dbReference>
<dbReference type="EMBL" id="UINC01008044">
    <property type="protein sequence ID" value="SVA36236.1"/>
    <property type="molecule type" value="Genomic_DNA"/>
</dbReference>
<evidence type="ECO:0000256" key="5">
    <source>
        <dbReference type="ARBA" id="ARBA00023014"/>
    </source>
</evidence>